<accession>A0ABW4JED4</accession>
<name>A0ABW4JED4_9BACL</name>
<dbReference type="EMBL" id="JBHUCX010000020">
    <property type="protein sequence ID" value="MFD1674716.1"/>
    <property type="molecule type" value="Genomic_DNA"/>
</dbReference>
<gene>
    <name evidence="1" type="ORF">ACFSB2_08380</name>
</gene>
<reference evidence="2" key="1">
    <citation type="journal article" date="2019" name="Int. J. Syst. Evol. Microbiol.">
        <title>The Global Catalogue of Microorganisms (GCM) 10K type strain sequencing project: providing services to taxonomists for standard genome sequencing and annotation.</title>
        <authorList>
            <consortium name="The Broad Institute Genomics Platform"/>
            <consortium name="The Broad Institute Genome Sequencing Center for Infectious Disease"/>
            <person name="Wu L."/>
            <person name="Ma J."/>
        </authorList>
    </citation>
    <scope>NUCLEOTIDE SEQUENCE [LARGE SCALE GENOMIC DNA]</scope>
    <source>
        <strain evidence="2">CGMCC 1.12286</strain>
    </source>
</reference>
<sequence>MVAFEIITVALLLVVGIALLIGNSRAEKFLKHEEETLGAHEEKNIETSHTTRVS</sequence>
<organism evidence="1 2">
    <name type="scientific">Alicyclobacillus fodiniaquatilis</name>
    <dbReference type="NCBI Taxonomy" id="1661150"/>
    <lineage>
        <taxon>Bacteria</taxon>
        <taxon>Bacillati</taxon>
        <taxon>Bacillota</taxon>
        <taxon>Bacilli</taxon>
        <taxon>Bacillales</taxon>
        <taxon>Alicyclobacillaceae</taxon>
        <taxon>Alicyclobacillus</taxon>
    </lineage>
</organism>
<comment type="caution">
    <text evidence="1">The sequence shown here is derived from an EMBL/GenBank/DDBJ whole genome shotgun (WGS) entry which is preliminary data.</text>
</comment>
<protein>
    <submittedName>
        <fullName evidence="1">Uncharacterized protein</fullName>
    </submittedName>
</protein>
<keyword evidence="2" id="KW-1185">Reference proteome</keyword>
<dbReference type="RefSeq" id="WP_377942570.1">
    <property type="nucleotide sequence ID" value="NZ_JBHUCX010000020.1"/>
</dbReference>
<evidence type="ECO:0000313" key="1">
    <source>
        <dbReference type="EMBL" id="MFD1674716.1"/>
    </source>
</evidence>
<evidence type="ECO:0000313" key="2">
    <source>
        <dbReference type="Proteomes" id="UP001597079"/>
    </source>
</evidence>
<proteinExistence type="predicted"/>
<dbReference type="Proteomes" id="UP001597079">
    <property type="component" value="Unassembled WGS sequence"/>
</dbReference>